<proteinExistence type="predicted"/>
<dbReference type="Gene3D" id="1.10.10.10">
    <property type="entry name" value="Winged helix-like DNA-binding domain superfamily/Winged helix DNA-binding domain"/>
    <property type="match status" value="1"/>
</dbReference>
<name>A0ABY9R0D1_9BACT</name>
<keyword evidence="3" id="KW-0804">Transcription</keyword>
<dbReference type="PANTHER" id="PTHR33154">
    <property type="entry name" value="TRANSCRIPTIONAL REGULATOR, ARSR FAMILY"/>
    <property type="match status" value="1"/>
</dbReference>
<keyword evidence="6" id="KW-1185">Reference proteome</keyword>
<accession>A0ABY9R0D1</accession>
<dbReference type="RefSeq" id="WP_190243775.1">
    <property type="nucleotide sequence ID" value="NZ_CP133659.1"/>
</dbReference>
<dbReference type="NCBIfam" id="NF033788">
    <property type="entry name" value="HTH_metalloreg"/>
    <property type="match status" value="1"/>
</dbReference>
<evidence type="ECO:0000313" key="5">
    <source>
        <dbReference type="EMBL" id="WMW64602.1"/>
    </source>
</evidence>
<evidence type="ECO:0000256" key="3">
    <source>
        <dbReference type="ARBA" id="ARBA00023163"/>
    </source>
</evidence>
<dbReference type="InterPro" id="IPR036388">
    <property type="entry name" value="WH-like_DNA-bd_sf"/>
</dbReference>
<dbReference type="SUPFAM" id="SSF46785">
    <property type="entry name" value="Winged helix' DNA-binding domain"/>
    <property type="match status" value="1"/>
</dbReference>
<dbReference type="EMBL" id="CP133659">
    <property type="protein sequence ID" value="WMW64602.1"/>
    <property type="molecule type" value="Genomic_DNA"/>
</dbReference>
<dbReference type="CDD" id="cd00090">
    <property type="entry name" value="HTH_ARSR"/>
    <property type="match status" value="1"/>
</dbReference>
<protein>
    <submittedName>
        <fullName evidence="5">Metalloregulator ArsR/SmtB family transcription factor</fullName>
    </submittedName>
</protein>
<dbReference type="Proteomes" id="UP001180616">
    <property type="component" value="Chromosome"/>
</dbReference>
<feature type="domain" description="HTH arsR-type" evidence="4">
    <location>
        <begin position="11"/>
        <end position="105"/>
    </location>
</feature>
<dbReference type="PRINTS" id="PR00778">
    <property type="entry name" value="HTHARSR"/>
</dbReference>
<dbReference type="PROSITE" id="PS50987">
    <property type="entry name" value="HTH_ARSR_2"/>
    <property type="match status" value="1"/>
</dbReference>
<organism evidence="5 6">
    <name type="scientific">Nitratidesulfovibrio liaohensis</name>
    <dbReference type="NCBI Taxonomy" id="2604158"/>
    <lineage>
        <taxon>Bacteria</taxon>
        <taxon>Pseudomonadati</taxon>
        <taxon>Thermodesulfobacteriota</taxon>
        <taxon>Desulfovibrionia</taxon>
        <taxon>Desulfovibrionales</taxon>
        <taxon>Desulfovibrionaceae</taxon>
        <taxon>Nitratidesulfovibrio</taxon>
    </lineage>
</organism>
<evidence type="ECO:0000256" key="2">
    <source>
        <dbReference type="ARBA" id="ARBA00023125"/>
    </source>
</evidence>
<sequence length="122" mass="13345">MQMIAPQRTAAHRRLIEAQAEIFKALGHPSRLLMVEELTRGERCVCELQALVGSDVSTVSKHLSILKGAGVVRDEKRGANVYYSLSLGCVRSFLECTGRHIDQAAQVLSQDLARLAALRSGD</sequence>
<dbReference type="InterPro" id="IPR011991">
    <property type="entry name" value="ArsR-like_HTH"/>
</dbReference>
<dbReference type="SMART" id="SM00418">
    <property type="entry name" value="HTH_ARSR"/>
    <property type="match status" value="1"/>
</dbReference>
<dbReference type="InterPro" id="IPR051081">
    <property type="entry name" value="HTH_MetalResp_TranReg"/>
</dbReference>
<gene>
    <name evidence="5" type="ORF">KPS_002649</name>
</gene>
<dbReference type="Pfam" id="PF01022">
    <property type="entry name" value="HTH_5"/>
    <property type="match status" value="1"/>
</dbReference>
<dbReference type="PANTHER" id="PTHR33154:SF33">
    <property type="entry name" value="TRANSCRIPTIONAL REPRESSOR SDPR"/>
    <property type="match status" value="1"/>
</dbReference>
<reference evidence="5" key="1">
    <citation type="submission" date="2023-09" db="EMBL/GenBank/DDBJ databases">
        <authorList>
            <consortium name="CW5 consortium"/>
            <person name="Lu C.-W."/>
        </authorList>
    </citation>
    <scope>NUCLEOTIDE SEQUENCE</scope>
    <source>
        <strain evidence="5">KPS</strain>
    </source>
</reference>
<dbReference type="InterPro" id="IPR001845">
    <property type="entry name" value="HTH_ArsR_DNA-bd_dom"/>
</dbReference>
<evidence type="ECO:0000259" key="4">
    <source>
        <dbReference type="PROSITE" id="PS50987"/>
    </source>
</evidence>
<dbReference type="InterPro" id="IPR036390">
    <property type="entry name" value="WH_DNA-bd_sf"/>
</dbReference>
<evidence type="ECO:0000256" key="1">
    <source>
        <dbReference type="ARBA" id="ARBA00023015"/>
    </source>
</evidence>
<keyword evidence="2" id="KW-0238">DNA-binding</keyword>
<evidence type="ECO:0000313" key="6">
    <source>
        <dbReference type="Proteomes" id="UP001180616"/>
    </source>
</evidence>
<keyword evidence="1" id="KW-0805">Transcription regulation</keyword>